<feature type="transmembrane region" description="Helical" evidence="2">
    <location>
        <begin position="16"/>
        <end position="36"/>
    </location>
</feature>
<dbReference type="AlphaFoldDB" id="A0A430AFL7"/>
<reference evidence="4 5" key="1">
    <citation type="submission" date="2017-05" db="EMBL/GenBank/DDBJ databases">
        <title>Vagococcus spp. assemblies.</title>
        <authorList>
            <person name="Gulvik C.A."/>
        </authorList>
    </citation>
    <scope>NUCLEOTIDE SEQUENCE [LARGE SCALE GENOMIC DNA]</scope>
    <source>
        <strain evidence="4 5">DSM 24756</strain>
    </source>
</reference>
<keyword evidence="2" id="KW-1133">Transmembrane helix</keyword>
<evidence type="ECO:0000313" key="4">
    <source>
        <dbReference type="EMBL" id="RSU06485.1"/>
    </source>
</evidence>
<organism evidence="4 5">
    <name type="scientific">Vagococcus entomophilus</name>
    <dbReference type="NCBI Taxonomy" id="1160095"/>
    <lineage>
        <taxon>Bacteria</taxon>
        <taxon>Bacillati</taxon>
        <taxon>Bacillota</taxon>
        <taxon>Bacilli</taxon>
        <taxon>Lactobacillales</taxon>
        <taxon>Enterococcaceae</taxon>
        <taxon>Vagococcus</taxon>
    </lineage>
</organism>
<evidence type="ECO:0000259" key="3">
    <source>
        <dbReference type="SMART" id="SM00278"/>
    </source>
</evidence>
<feature type="region of interest" description="Disordered" evidence="1">
    <location>
        <begin position="45"/>
        <end position="66"/>
    </location>
</feature>
<dbReference type="Proteomes" id="UP000288669">
    <property type="component" value="Unassembled WGS sequence"/>
</dbReference>
<dbReference type="Pfam" id="PF10531">
    <property type="entry name" value="SLBB"/>
    <property type="match status" value="1"/>
</dbReference>
<dbReference type="InterPro" id="IPR004509">
    <property type="entry name" value="Competence_ComEA_HhH"/>
</dbReference>
<comment type="caution">
    <text evidence="4">The sequence shown here is derived from an EMBL/GenBank/DDBJ whole genome shotgun (WGS) entry which is preliminary data.</text>
</comment>
<dbReference type="Gene3D" id="1.10.150.280">
    <property type="entry name" value="AF1531-like domain"/>
    <property type="match status" value="1"/>
</dbReference>
<feature type="domain" description="Helix-hairpin-helix DNA-binding motif class 1" evidence="3">
    <location>
        <begin position="195"/>
        <end position="214"/>
    </location>
</feature>
<keyword evidence="2" id="KW-0472">Membrane</keyword>
<feature type="domain" description="Helix-hairpin-helix DNA-binding motif class 1" evidence="3">
    <location>
        <begin position="165"/>
        <end position="184"/>
    </location>
</feature>
<protein>
    <recommendedName>
        <fullName evidence="3">Helix-hairpin-helix DNA-binding motif class 1 domain-containing protein</fullName>
    </recommendedName>
</protein>
<feature type="compositionally biased region" description="Basic and acidic residues" evidence="1">
    <location>
        <begin position="57"/>
        <end position="66"/>
    </location>
</feature>
<dbReference type="EMBL" id="NGJZ01000003">
    <property type="protein sequence ID" value="RSU06485.1"/>
    <property type="molecule type" value="Genomic_DNA"/>
</dbReference>
<dbReference type="Pfam" id="PF12836">
    <property type="entry name" value="HHH_3"/>
    <property type="match status" value="1"/>
</dbReference>
<dbReference type="GO" id="GO:0015627">
    <property type="term" value="C:type II protein secretion system complex"/>
    <property type="evidence" value="ECO:0007669"/>
    <property type="project" value="TreeGrafter"/>
</dbReference>
<dbReference type="NCBIfam" id="TIGR00426">
    <property type="entry name" value="competence protein ComEA helix-hairpin-helix repeat region"/>
    <property type="match status" value="1"/>
</dbReference>
<dbReference type="InterPro" id="IPR051675">
    <property type="entry name" value="Endo/Exo/Phosphatase_dom_1"/>
</dbReference>
<keyword evidence="2" id="KW-0812">Transmembrane</keyword>
<evidence type="ECO:0000256" key="1">
    <source>
        <dbReference type="SAM" id="MobiDB-lite"/>
    </source>
</evidence>
<sequence length="218" mass="24459">MEHISRWIEKAKVKGWIVGIVAVGGVCLVVGIWLIAQQTKEDSSVENPFSSMTGSEKQTREKQENKKLNQPNLGYVDVKGAVLKCGMYQITEDMRVIDVVRLAGGFLADADENRVNFSLKVTDQMVLYIPRIGEELSQIETLPTQESKAEATQKKQVNINRADVAELKNISGIGEKKAEEIMRYREENGSFQKKEELMNVPGIGKKIFESLEKLITVD</sequence>
<evidence type="ECO:0000313" key="5">
    <source>
        <dbReference type="Proteomes" id="UP000288669"/>
    </source>
</evidence>
<dbReference type="GO" id="GO:0006281">
    <property type="term" value="P:DNA repair"/>
    <property type="evidence" value="ECO:0007669"/>
    <property type="project" value="InterPro"/>
</dbReference>
<dbReference type="PANTHER" id="PTHR21180">
    <property type="entry name" value="ENDONUCLEASE/EXONUCLEASE/PHOSPHATASE FAMILY DOMAIN-CONTAINING PROTEIN 1"/>
    <property type="match status" value="1"/>
</dbReference>
<dbReference type="OrthoDB" id="9790239at2"/>
<name>A0A430AFL7_9ENTE</name>
<accession>A0A430AFL7</accession>
<evidence type="ECO:0000256" key="2">
    <source>
        <dbReference type="SAM" id="Phobius"/>
    </source>
</evidence>
<dbReference type="GO" id="GO:0003677">
    <property type="term" value="F:DNA binding"/>
    <property type="evidence" value="ECO:0007669"/>
    <property type="project" value="InterPro"/>
</dbReference>
<dbReference type="InterPro" id="IPR003583">
    <property type="entry name" value="Hlx-hairpin-Hlx_DNA-bd_motif"/>
</dbReference>
<dbReference type="GO" id="GO:0015628">
    <property type="term" value="P:protein secretion by the type II secretion system"/>
    <property type="evidence" value="ECO:0007669"/>
    <property type="project" value="TreeGrafter"/>
</dbReference>
<feature type="compositionally biased region" description="Polar residues" evidence="1">
    <location>
        <begin position="45"/>
        <end position="56"/>
    </location>
</feature>
<dbReference type="InterPro" id="IPR019554">
    <property type="entry name" value="Soluble_ligand-bd"/>
</dbReference>
<proteinExistence type="predicted"/>
<keyword evidence="5" id="KW-1185">Reference proteome</keyword>
<dbReference type="RefSeq" id="WP_126825839.1">
    <property type="nucleotide sequence ID" value="NZ_JBHLWU010000001.1"/>
</dbReference>
<dbReference type="SMART" id="SM00278">
    <property type="entry name" value="HhH1"/>
    <property type="match status" value="2"/>
</dbReference>
<dbReference type="InterPro" id="IPR010994">
    <property type="entry name" value="RuvA_2-like"/>
</dbReference>
<dbReference type="PANTHER" id="PTHR21180:SF32">
    <property type="entry name" value="ENDONUCLEASE_EXONUCLEASE_PHOSPHATASE FAMILY DOMAIN-CONTAINING PROTEIN 1"/>
    <property type="match status" value="1"/>
</dbReference>
<dbReference type="SUPFAM" id="SSF47781">
    <property type="entry name" value="RuvA domain 2-like"/>
    <property type="match status" value="1"/>
</dbReference>
<gene>
    <name evidence="4" type="ORF">CBF30_09530</name>
</gene>